<dbReference type="GO" id="GO:0005975">
    <property type="term" value="P:carbohydrate metabolic process"/>
    <property type="evidence" value="ECO:0007669"/>
    <property type="project" value="InterPro"/>
</dbReference>
<comment type="caution">
    <text evidence="2">The sequence shown here is derived from an EMBL/GenBank/DDBJ whole genome shotgun (WGS) entry which is preliminary data.</text>
</comment>
<feature type="chain" id="PRO_5041424484" description="Divergent polysaccharide deacetylase" evidence="1">
    <location>
        <begin position="35"/>
        <end position="271"/>
    </location>
</feature>
<dbReference type="EMBL" id="BSPO01000001">
    <property type="protein sequence ID" value="GLS82032.1"/>
    <property type="molecule type" value="Genomic_DNA"/>
</dbReference>
<proteinExistence type="predicted"/>
<keyword evidence="1" id="KW-0732">Signal</keyword>
<evidence type="ECO:0000313" key="2">
    <source>
        <dbReference type="EMBL" id="GLS82032.1"/>
    </source>
</evidence>
<dbReference type="RefSeq" id="WP_095497607.1">
    <property type="nucleotide sequence ID" value="NZ_BSPO01000001.1"/>
</dbReference>
<organism evidence="2 3">
    <name type="scientific">Paraferrimonas haliotis</name>
    <dbReference type="NCBI Taxonomy" id="2013866"/>
    <lineage>
        <taxon>Bacteria</taxon>
        <taxon>Pseudomonadati</taxon>
        <taxon>Pseudomonadota</taxon>
        <taxon>Gammaproteobacteria</taxon>
        <taxon>Alteromonadales</taxon>
        <taxon>Ferrimonadaceae</taxon>
        <taxon>Paraferrimonas</taxon>
    </lineage>
</organism>
<keyword evidence="3" id="KW-1185">Reference proteome</keyword>
<dbReference type="Pfam" id="PF04748">
    <property type="entry name" value="Polysacc_deac_2"/>
    <property type="match status" value="1"/>
</dbReference>
<dbReference type="PANTHER" id="PTHR30105">
    <property type="entry name" value="UNCHARACTERIZED YIBQ-RELATED"/>
    <property type="match status" value="1"/>
</dbReference>
<dbReference type="PANTHER" id="PTHR30105:SF2">
    <property type="entry name" value="DIVERGENT POLYSACCHARIDE DEACETYLASE SUPERFAMILY"/>
    <property type="match status" value="1"/>
</dbReference>
<reference evidence="2 3" key="1">
    <citation type="journal article" date="2014" name="Int. J. Syst. Evol. Microbiol.">
        <title>Complete genome sequence of Corynebacterium casei LMG S-19264T (=DSM 44701T), isolated from a smear-ripened cheese.</title>
        <authorList>
            <consortium name="US DOE Joint Genome Institute (JGI-PGF)"/>
            <person name="Walter F."/>
            <person name="Albersmeier A."/>
            <person name="Kalinowski J."/>
            <person name="Ruckert C."/>
        </authorList>
    </citation>
    <scope>NUCLEOTIDE SEQUENCE [LARGE SCALE GENOMIC DNA]</scope>
    <source>
        <strain evidence="2 3">NBRC 112785</strain>
    </source>
</reference>
<name>A0AA37TPJ1_9GAMM</name>
<evidence type="ECO:0000313" key="3">
    <source>
        <dbReference type="Proteomes" id="UP001157439"/>
    </source>
</evidence>
<dbReference type="AlphaFoldDB" id="A0AA37TPJ1"/>
<dbReference type="CDD" id="cd10936">
    <property type="entry name" value="CE4_DAC2"/>
    <property type="match status" value="1"/>
</dbReference>
<dbReference type="InterPro" id="IPR011330">
    <property type="entry name" value="Glyco_hydro/deAcase_b/a-brl"/>
</dbReference>
<gene>
    <name evidence="2" type="primary">yibQ</name>
    <name evidence="2" type="ORF">GCM10007894_00090</name>
</gene>
<dbReference type="SUPFAM" id="SSF88713">
    <property type="entry name" value="Glycoside hydrolase/deacetylase"/>
    <property type="match status" value="1"/>
</dbReference>
<accession>A0AA37TPJ1</accession>
<dbReference type="Gene3D" id="3.20.20.370">
    <property type="entry name" value="Glycoside hydrolase/deacetylase"/>
    <property type="match status" value="1"/>
</dbReference>
<protein>
    <recommendedName>
        <fullName evidence="4">Divergent polysaccharide deacetylase</fullName>
    </recommendedName>
</protein>
<sequence length="271" mass="30021">MNGPYLNSINKLLQAARLSIFSLLLAGTSPAAFAAQIAIIIDDIGYRNTDKRALDLPGPLTFAVLPHTRFSDLAKPLSLKHDIMVHVPMQSLSGSDLGPGALEMGMSEQEFKHTLRMAIQSVPNAVAVNNHKGSLLTQLKPQMRWVMEVLQENELYFIDSATTRYSKAHQQAKLQRVASMRRDVFLDHDPSARAIERQFNQLVNLAKRKGYAIGIGHPYPQTLDMLERRLPELTAMGIELVPISHFLEPKQLAYNEESNAGSIPTAVSASL</sequence>
<evidence type="ECO:0000256" key="1">
    <source>
        <dbReference type="SAM" id="SignalP"/>
    </source>
</evidence>
<evidence type="ECO:0008006" key="4">
    <source>
        <dbReference type="Google" id="ProtNLM"/>
    </source>
</evidence>
<feature type="signal peptide" evidence="1">
    <location>
        <begin position="1"/>
        <end position="34"/>
    </location>
</feature>
<dbReference type="Proteomes" id="UP001157439">
    <property type="component" value="Unassembled WGS sequence"/>
</dbReference>
<dbReference type="InterPro" id="IPR006837">
    <property type="entry name" value="Divergent_DAC"/>
</dbReference>